<protein>
    <submittedName>
        <fullName evidence="3">Uncharacterized protein</fullName>
    </submittedName>
</protein>
<evidence type="ECO:0000256" key="2">
    <source>
        <dbReference type="SAM" id="Phobius"/>
    </source>
</evidence>
<keyword evidence="4" id="KW-1185">Reference proteome</keyword>
<sequence>MAYLSSLLMIPVEEVMKHHTRESISACVTRSFACSHLIAAHPRIKPILDGGTPMNTELWHPIAKPHYHFPEDLPAAIVALDDLVATEPTLHEEEWTLAEIHKLRDACRYAADHGLAMVVILSNTLSLPTMRGGTPENHTKQPRQDQAVHSSKRPPATIRQCFIFGALVFLSGLGLRAWMIPYGKRLLQKVEAAFMTGNGGDYISIDETFIQIDLCIIASYVLMLAGTGIILLGIVRNRQAGRAKFTAT</sequence>
<name>A0ABT3FL21_9BACT</name>
<reference evidence="3 4" key="1">
    <citation type="submission" date="2022-10" db="EMBL/GenBank/DDBJ databases">
        <title>Luteolibacter flavescens strain MCCC 1K03193, whole genome shotgun sequencing project.</title>
        <authorList>
            <person name="Zhao G."/>
            <person name="Shen L."/>
        </authorList>
    </citation>
    <scope>NUCLEOTIDE SEQUENCE [LARGE SCALE GENOMIC DNA]</scope>
    <source>
        <strain evidence="3 4">MCCC 1K03193</strain>
    </source>
</reference>
<gene>
    <name evidence="3" type="ORF">OKA04_05955</name>
</gene>
<accession>A0ABT3FL21</accession>
<feature type="transmembrane region" description="Helical" evidence="2">
    <location>
        <begin position="209"/>
        <end position="235"/>
    </location>
</feature>
<proteinExistence type="predicted"/>
<evidence type="ECO:0000313" key="4">
    <source>
        <dbReference type="Proteomes" id="UP001207930"/>
    </source>
</evidence>
<feature type="transmembrane region" description="Helical" evidence="2">
    <location>
        <begin position="161"/>
        <end position="180"/>
    </location>
</feature>
<keyword evidence="2" id="KW-1133">Transmembrane helix</keyword>
<keyword evidence="2" id="KW-0472">Membrane</keyword>
<keyword evidence="2" id="KW-0812">Transmembrane</keyword>
<dbReference type="Proteomes" id="UP001207930">
    <property type="component" value="Unassembled WGS sequence"/>
</dbReference>
<organism evidence="3 4">
    <name type="scientific">Luteolibacter flavescens</name>
    <dbReference type="NCBI Taxonomy" id="1859460"/>
    <lineage>
        <taxon>Bacteria</taxon>
        <taxon>Pseudomonadati</taxon>
        <taxon>Verrucomicrobiota</taxon>
        <taxon>Verrucomicrobiia</taxon>
        <taxon>Verrucomicrobiales</taxon>
        <taxon>Verrucomicrobiaceae</taxon>
        <taxon>Luteolibacter</taxon>
    </lineage>
</organism>
<dbReference type="RefSeq" id="WP_264500228.1">
    <property type="nucleotide sequence ID" value="NZ_JAPDDS010000003.1"/>
</dbReference>
<evidence type="ECO:0000256" key="1">
    <source>
        <dbReference type="SAM" id="MobiDB-lite"/>
    </source>
</evidence>
<dbReference type="EMBL" id="JAPDDS010000003">
    <property type="protein sequence ID" value="MCW1884267.1"/>
    <property type="molecule type" value="Genomic_DNA"/>
</dbReference>
<comment type="caution">
    <text evidence="3">The sequence shown here is derived from an EMBL/GenBank/DDBJ whole genome shotgun (WGS) entry which is preliminary data.</text>
</comment>
<feature type="region of interest" description="Disordered" evidence="1">
    <location>
        <begin position="130"/>
        <end position="153"/>
    </location>
</feature>
<evidence type="ECO:0000313" key="3">
    <source>
        <dbReference type="EMBL" id="MCW1884267.1"/>
    </source>
</evidence>